<gene>
    <name evidence="9" type="ORF">ILT43_18375</name>
</gene>
<evidence type="ECO:0000256" key="4">
    <source>
        <dbReference type="PROSITE-ProRule" id="PRU00169"/>
    </source>
</evidence>
<reference evidence="9 10" key="1">
    <citation type="submission" date="2020-12" db="EMBL/GenBank/DDBJ databases">
        <title>Sphingomonas sp.</title>
        <authorList>
            <person name="Kim M.K."/>
        </authorList>
    </citation>
    <scope>NUCLEOTIDE SEQUENCE [LARGE SCALE GENOMIC DNA]</scope>
    <source>
        <strain evidence="9 10">BT552</strain>
    </source>
</reference>
<dbReference type="SMART" id="SM00387">
    <property type="entry name" value="HATPase_c"/>
    <property type="match status" value="1"/>
</dbReference>
<dbReference type="InterPro" id="IPR035965">
    <property type="entry name" value="PAS-like_dom_sf"/>
</dbReference>
<dbReference type="CDD" id="cd00082">
    <property type="entry name" value="HisKA"/>
    <property type="match status" value="1"/>
</dbReference>
<dbReference type="Pfam" id="PF02518">
    <property type="entry name" value="HATPase_c"/>
    <property type="match status" value="1"/>
</dbReference>
<dbReference type="EC" id="2.7.13.3" evidence="2"/>
<dbReference type="InterPro" id="IPR011006">
    <property type="entry name" value="CheY-like_superfamily"/>
</dbReference>
<dbReference type="Gene3D" id="1.10.287.130">
    <property type="match status" value="1"/>
</dbReference>
<evidence type="ECO:0000259" key="8">
    <source>
        <dbReference type="PROSITE" id="PS50112"/>
    </source>
</evidence>
<keyword evidence="5" id="KW-0175">Coiled coil</keyword>
<dbReference type="PROSITE" id="PS50109">
    <property type="entry name" value="HIS_KIN"/>
    <property type="match status" value="1"/>
</dbReference>
<dbReference type="InterPro" id="IPR013656">
    <property type="entry name" value="PAS_4"/>
</dbReference>
<dbReference type="Pfam" id="PF08448">
    <property type="entry name" value="PAS_4"/>
    <property type="match status" value="1"/>
</dbReference>
<dbReference type="InterPro" id="IPR003661">
    <property type="entry name" value="HisK_dim/P_dom"/>
</dbReference>
<feature type="domain" description="Response regulatory" evidence="7">
    <location>
        <begin position="429"/>
        <end position="538"/>
    </location>
</feature>
<dbReference type="RefSeq" id="WP_204200447.1">
    <property type="nucleotide sequence ID" value="NZ_JAFEMC010000007.1"/>
</dbReference>
<dbReference type="InterPro" id="IPR001789">
    <property type="entry name" value="Sig_transdc_resp-reg_receiver"/>
</dbReference>
<dbReference type="PANTHER" id="PTHR43065:SF42">
    <property type="entry name" value="TWO-COMPONENT SENSOR PPRA"/>
    <property type="match status" value="1"/>
</dbReference>
<dbReference type="InterPro" id="IPR036890">
    <property type="entry name" value="HATPase_C_sf"/>
</dbReference>
<evidence type="ECO:0000256" key="5">
    <source>
        <dbReference type="SAM" id="Coils"/>
    </source>
</evidence>
<evidence type="ECO:0000256" key="3">
    <source>
        <dbReference type="ARBA" id="ARBA00022553"/>
    </source>
</evidence>
<feature type="modified residue" description="4-aspartylphosphate" evidence="4">
    <location>
        <position position="479"/>
    </location>
</feature>
<keyword evidence="3 4" id="KW-0597">Phosphoprotein</keyword>
<dbReference type="SMART" id="SM00448">
    <property type="entry name" value="REC"/>
    <property type="match status" value="1"/>
</dbReference>
<dbReference type="InterPro" id="IPR003594">
    <property type="entry name" value="HATPase_dom"/>
</dbReference>
<dbReference type="InterPro" id="IPR000014">
    <property type="entry name" value="PAS"/>
</dbReference>
<dbReference type="PRINTS" id="PR00344">
    <property type="entry name" value="BCTRLSENSOR"/>
</dbReference>
<dbReference type="SUPFAM" id="SSF47384">
    <property type="entry name" value="Homodimeric domain of signal transducing histidine kinase"/>
    <property type="match status" value="1"/>
</dbReference>
<dbReference type="CDD" id="cd00130">
    <property type="entry name" value="PAS"/>
    <property type="match status" value="1"/>
</dbReference>
<dbReference type="SUPFAM" id="SSF55785">
    <property type="entry name" value="PYP-like sensor domain (PAS domain)"/>
    <property type="match status" value="1"/>
</dbReference>
<dbReference type="InterPro" id="IPR005467">
    <property type="entry name" value="His_kinase_dom"/>
</dbReference>
<comment type="catalytic activity">
    <reaction evidence="1">
        <text>ATP + protein L-histidine = ADP + protein N-phospho-L-histidine.</text>
        <dbReference type="EC" id="2.7.13.3"/>
    </reaction>
</comment>
<dbReference type="InterPro" id="IPR036097">
    <property type="entry name" value="HisK_dim/P_sf"/>
</dbReference>
<comment type="caution">
    <text evidence="9">The sequence shown here is derived from an EMBL/GenBank/DDBJ whole genome shotgun (WGS) entry which is preliminary data.</text>
</comment>
<evidence type="ECO:0000313" key="10">
    <source>
        <dbReference type="Proteomes" id="UP000763641"/>
    </source>
</evidence>
<dbReference type="PANTHER" id="PTHR43065">
    <property type="entry name" value="SENSOR HISTIDINE KINASE"/>
    <property type="match status" value="1"/>
</dbReference>
<evidence type="ECO:0000256" key="2">
    <source>
        <dbReference type="ARBA" id="ARBA00012438"/>
    </source>
</evidence>
<dbReference type="Proteomes" id="UP000763641">
    <property type="component" value="Unassembled WGS sequence"/>
</dbReference>
<dbReference type="SUPFAM" id="SSF52172">
    <property type="entry name" value="CheY-like"/>
    <property type="match status" value="1"/>
</dbReference>
<evidence type="ECO:0000256" key="1">
    <source>
        <dbReference type="ARBA" id="ARBA00000085"/>
    </source>
</evidence>
<feature type="domain" description="PAS" evidence="8">
    <location>
        <begin position="13"/>
        <end position="66"/>
    </location>
</feature>
<evidence type="ECO:0000313" key="9">
    <source>
        <dbReference type="EMBL" id="MBM6578352.1"/>
    </source>
</evidence>
<dbReference type="NCBIfam" id="TIGR00229">
    <property type="entry name" value="sensory_box"/>
    <property type="match status" value="1"/>
</dbReference>
<dbReference type="EMBL" id="JAFEMC010000007">
    <property type="protein sequence ID" value="MBM6578352.1"/>
    <property type="molecule type" value="Genomic_DNA"/>
</dbReference>
<dbReference type="PROSITE" id="PS50110">
    <property type="entry name" value="RESPONSE_REGULATORY"/>
    <property type="match status" value="1"/>
</dbReference>
<dbReference type="SUPFAM" id="SSF55874">
    <property type="entry name" value="ATPase domain of HSP90 chaperone/DNA topoisomerase II/histidine kinase"/>
    <property type="match status" value="1"/>
</dbReference>
<accession>A0ABS2DBN6</accession>
<proteinExistence type="predicted"/>
<dbReference type="Gene3D" id="3.30.565.10">
    <property type="entry name" value="Histidine kinase-like ATPase, C-terminal domain"/>
    <property type="match status" value="1"/>
</dbReference>
<keyword evidence="10" id="KW-1185">Reference proteome</keyword>
<dbReference type="Gene3D" id="3.40.50.2300">
    <property type="match status" value="1"/>
</dbReference>
<dbReference type="InterPro" id="IPR004358">
    <property type="entry name" value="Sig_transdc_His_kin-like_C"/>
</dbReference>
<name>A0ABS2DBN6_9SPHN</name>
<evidence type="ECO:0000259" key="6">
    <source>
        <dbReference type="PROSITE" id="PS50109"/>
    </source>
</evidence>
<organism evidence="9 10">
    <name type="scientific">Sphingomonas longa</name>
    <dbReference type="NCBI Taxonomy" id="2778730"/>
    <lineage>
        <taxon>Bacteria</taxon>
        <taxon>Pseudomonadati</taxon>
        <taxon>Pseudomonadota</taxon>
        <taxon>Alphaproteobacteria</taxon>
        <taxon>Sphingomonadales</taxon>
        <taxon>Sphingomonadaceae</taxon>
        <taxon>Sphingomonas</taxon>
    </lineage>
</organism>
<dbReference type="Gene3D" id="3.30.450.20">
    <property type="entry name" value="PAS domain"/>
    <property type="match status" value="1"/>
</dbReference>
<protein>
    <recommendedName>
        <fullName evidence="2">histidine kinase</fullName>
        <ecNumber evidence="2">2.7.13.3</ecNumber>
    </recommendedName>
</protein>
<feature type="domain" description="Histidine kinase" evidence="6">
    <location>
        <begin position="197"/>
        <end position="408"/>
    </location>
</feature>
<feature type="coiled-coil region" evidence="5">
    <location>
        <begin position="129"/>
        <end position="181"/>
    </location>
</feature>
<dbReference type="Pfam" id="PF00512">
    <property type="entry name" value="HisKA"/>
    <property type="match status" value="1"/>
</dbReference>
<dbReference type="SMART" id="SM00388">
    <property type="entry name" value="HisKA"/>
    <property type="match status" value="1"/>
</dbReference>
<sequence length="544" mass="58347">MPPGEPPPDTLPPEETLAELYDDAPCAYLTIDGDGRIIRANNTAIGWIGIAREALIGLSLRTIMTPAARIFFETHVAPLLATEGLAQQVAIDLKCSDGHRMPVLSDWRSVVRDGRTIGIRAMFVDATDRRAYERDLLAARERAEETAARLTASEAELRELNETLERRVAERTADLERAHEQLRQSQKLEAMGSLTGGVAHDFNNLLTPILGLLDTLQRHHISDNRERQAIAGALASAERAKTLVQRLLAFARRQPLQARAIDVGDLVGGMAELVASTSGPRIQVLVERDPALPHALADANQIEMAVLNLAVNARDAMPAGGTLTLGVYAEESGSGMIRLVVADTGMGMDRMTLERAVEPFFSTKGIGKGTGLGLSMVHGLAAQLGGNLTLHSEPGRGTTVELRLPAVDRPTPVLPAASEAAVRCGAPGSALLVDDEKLVRFATAFMLKDLGFTVVEADSAEAAIRMLEDGLRPNIVVSDHLMPGMSGTELAFKVQEWLGIPTLIVSGYADVEGVAAGLPRLSKPFRRKHLAEALERMSGINLAA</sequence>
<dbReference type="Pfam" id="PF00072">
    <property type="entry name" value="Response_reg"/>
    <property type="match status" value="1"/>
</dbReference>
<dbReference type="PROSITE" id="PS50112">
    <property type="entry name" value="PAS"/>
    <property type="match status" value="1"/>
</dbReference>
<evidence type="ECO:0000259" key="7">
    <source>
        <dbReference type="PROSITE" id="PS50110"/>
    </source>
</evidence>
<dbReference type="SMART" id="SM00091">
    <property type="entry name" value="PAS"/>
    <property type="match status" value="1"/>
</dbReference>